<dbReference type="Gene3D" id="3.40.640.10">
    <property type="entry name" value="Type I PLP-dependent aspartate aminotransferase-like (Major domain)"/>
    <property type="match status" value="1"/>
</dbReference>
<name>A0A382RQ82_9ZZZZ</name>
<dbReference type="InterPro" id="IPR015424">
    <property type="entry name" value="PyrdxlP-dep_Trfase"/>
</dbReference>
<dbReference type="EMBL" id="UINC01123083">
    <property type="protein sequence ID" value="SVC99315.1"/>
    <property type="molecule type" value="Genomic_DNA"/>
</dbReference>
<dbReference type="AlphaFoldDB" id="A0A382RQ82"/>
<evidence type="ECO:0000313" key="2">
    <source>
        <dbReference type="EMBL" id="SVC99315.1"/>
    </source>
</evidence>
<comment type="cofactor">
    <cofactor evidence="1">
        <name>pyridoxal 5'-phosphate</name>
        <dbReference type="ChEBI" id="CHEBI:597326"/>
    </cofactor>
</comment>
<evidence type="ECO:0008006" key="3">
    <source>
        <dbReference type="Google" id="ProtNLM"/>
    </source>
</evidence>
<dbReference type="SUPFAM" id="SSF53383">
    <property type="entry name" value="PLP-dependent transferases"/>
    <property type="match status" value="1"/>
</dbReference>
<dbReference type="InterPro" id="IPR005814">
    <property type="entry name" value="Aminotrans_3"/>
</dbReference>
<dbReference type="InterPro" id="IPR015421">
    <property type="entry name" value="PyrdxlP-dep_Trfase_major"/>
</dbReference>
<gene>
    <name evidence="2" type="ORF">METZ01_LOCUS352169</name>
</gene>
<dbReference type="InterPro" id="IPR049704">
    <property type="entry name" value="Aminotrans_3_PPA_site"/>
</dbReference>
<sequence length="319" mass="34507">HLSGSTDLEIEWGQMVMDLIPSAEKVRFHSSGTEADMMAIRMARAYTGRKKVIKFEDHFHGWSDYVSFDGDGIGGIPEEIAETMIVIPPNDISIVKKILDENNDVAAVILEPTGAHMGLHPIVPSFLQELRSVTSQENIVLIFDEVVTGFRTSKGGAQSYYGVTPDVTTLAKILGGGLPGGAVAGKAEIINMIEPSGDPEWDRNRRIAHNGTFNANPLSAVAGITALKLLKNEPINDLASSMGQRLKEGLNGLLAKLEIPGCASGINSLIHLRLGVDHECDREICLMTDQNMKVTTNSARNSQLNLALLNRGVHSGTRF</sequence>
<accession>A0A382RQ82</accession>
<dbReference type="PANTHER" id="PTHR43713:SF3">
    <property type="entry name" value="GLUTAMATE-1-SEMIALDEHYDE 2,1-AMINOMUTASE 1, CHLOROPLASTIC-RELATED"/>
    <property type="match status" value="1"/>
</dbReference>
<feature type="non-terminal residue" evidence="2">
    <location>
        <position position="1"/>
    </location>
</feature>
<protein>
    <recommendedName>
        <fullName evidence="3">Glutamate-1-semialdehyde 2,1-aminomutase</fullName>
    </recommendedName>
</protein>
<proteinExistence type="predicted"/>
<organism evidence="2">
    <name type="scientific">marine metagenome</name>
    <dbReference type="NCBI Taxonomy" id="408172"/>
    <lineage>
        <taxon>unclassified sequences</taxon>
        <taxon>metagenomes</taxon>
        <taxon>ecological metagenomes</taxon>
    </lineage>
</organism>
<dbReference type="Pfam" id="PF00202">
    <property type="entry name" value="Aminotran_3"/>
    <property type="match status" value="1"/>
</dbReference>
<evidence type="ECO:0000256" key="1">
    <source>
        <dbReference type="ARBA" id="ARBA00001933"/>
    </source>
</evidence>
<dbReference type="PANTHER" id="PTHR43713">
    <property type="entry name" value="GLUTAMATE-1-SEMIALDEHYDE 2,1-AMINOMUTASE"/>
    <property type="match status" value="1"/>
</dbReference>
<dbReference type="GO" id="GO:0008483">
    <property type="term" value="F:transaminase activity"/>
    <property type="evidence" value="ECO:0007669"/>
    <property type="project" value="InterPro"/>
</dbReference>
<dbReference type="GO" id="GO:0030170">
    <property type="term" value="F:pyridoxal phosphate binding"/>
    <property type="evidence" value="ECO:0007669"/>
    <property type="project" value="InterPro"/>
</dbReference>
<dbReference type="PROSITE" id="PS00600">
    <property type="entry name" value="AA_TRANSFER_CLASS_3"/>
    <property type="match status" value="1"/>
</dbReference>
<feature type="non-terminal residue" evidence="2">
    <location>
        <position position="319"/>
    </location>
</feature>
<reference evidence="2" key="1">
    <citation type="submission" date="2018-05" db="EMBL/GenBank/DDBJ databases">
        <authorList>
            <person name="Lanie J.A."/>
            <person name="Ng W.-L."/>
            <person name="Kazmierczak K.M."/>
            <person name="Andrzejewski T.M."/>
            <person name="Davidsen T.M."/>
            <person name="Wayne K.J."/>
            <person name="Tettelin H."/>
            <person name="Glass J.I."/>
            <person name="Rusch D."/>
            <person name="Podicherti R."/>
            <person name="Tsui H.-C.T."/>
            <person name="Winkler M.E."/>
        </authorList>
    </citation>
    <scope>NUCLEOTIDE SEQUENCE</scope>
</reference>